<dbReference type="PROSITE" id="PS50011">
    <property type="entry name" value="PROTEIN_KINASE_DOM"/>
    <property type="match status" value="1"/>
</dbReference>
<name>A0A9X5BH22_9FIRM</name>
<dbReference type="PANTHER" id="PTHR24363">
    <property type="entry name" value="SERINE/THREONINE PROTEIN KINASE"/>
    <property type="match status" value="1"/>
</dbReference>
<dbReference type="Pfam" id="PF00069">
    <property type="entry name" value="Pkinase"/>
    <property type="match status" value="1"/>
</dbReference>
<evidence type="ECO:0000256" key="1">
    <source>
        <dbReference type="ARBA" id="ARBA00012513"/>
    </source>
</evidence>
<feature type="transmembrane region" description="Helical" evidence="9">
    <location>
        <begin position="257"/>
        <end position="276"/>
    </location>
</feature>
<dbReference type="PANTHER" id="PTHR24363:SF0">
    <property type="entry name" value="SERINE_THREONINE KINASE LIKE DOMAIN CONTAINING 1"/>
    <property type="match status" value="1"/>
</dbReference>
<comment type="catalytic activity">
    <reaction evidence="8">
        <text>L-seryl-[protein] + ATP = O-phospho-L-seryl-[protein] + ADP + H(+)</text>
        <dbReference type="Rhea" id="RHEA:17989"/>
        <dbReference type="Rhea" id="RHEA-COMP:9863"/>
        <dbReference type="Rhea" id="RHEA-COMP:11604"/>
        <dbReference type="ChEBI" id="CHEBI:15378"/>
        <dbReference type="ChEBI" id="CHEBI:29999"/>
        <dbReference type="ChEBI" id="CHEBI:30616"/>
        <dbReference type="ChEBI" id="CHEBI:83421"/>
        <dbReference type="ChEBI" id="CHEBI:456216"/>
        <dbReference type="EC" id="2.7.11.1"/>
    </reaction>
</comment>
<keyword evidence="6" id="KW-0067">ATP-binding</keyword>
<evidence type="ECO:0000256" key="8">
    <source>
        <dbReference type="ARBA" id="ARBA00048679"/>
    </source>
</evidence>
<dbReference type="CDD" id="cd14014">
    <property type="entry name" value="STKc_PknB_like"/>
    <property type="match status" value="1"/>
</dbReference>
<feature type="transmembrane region" description="Helical" evidence="9">
    <location>
        <begin position="324"/>
        <end position="345"/>
    </location>
</feature>
<keyword evidence="9" id="KW-0812">Transmembrane</keyword>
<evidence type="ECO:0000313" key="12">
    <source>
        <dbReference type="Proteomes" id="UP001154420"/>
    </source>
</evidence>
<dbReference type="GO" id="GO:0005524">
    <property type="term" value="F:ATP binding"/>
    <property type="evidence" value="ECO:0007669"/>
    <property type="project" value="UniProtKB-KW"/>
</dbReference>
<keyword evidence="4" id="KW-0547">Nucleotide-binding</keyword>
<reference evidence="11" key="1">
    <citation type="submission" date="2018-09" db="EMBL/GenBank/DDBJ databases">
        <title>Murine metabolic-syndrome-specific gut microbial biobank.</title>
        <authorList>
            <person name="Liu C."/>
        </authorList>
    </citation>
    <scope>NUCLEOTIDE SEQUENCE</scope>
    <source>
        <strain evidence="11">D42-62</strain>
    </source>
</reference>
<comment type="caution">
    <text evidence="11">The sequence shown here is derived from an EMBL/GenBank/DDBJ whole genome shotgun (WGS) entry which is preliminary data.</text>
</comment>
<evidence type="ECO:0000313" key="11">
    <source>
        <dbReference type="EMBL" id="NBJ93568.1"/>
    </source>
</evidence>
<dbReference type="InterPro" id="IPR000719">
    <property type="entry name" value="Prot_kinase_dom"/>
</dbReference>
<dbReference type="SMART" id="SM00220">
    <property type="entry name" value="S_TKc"/>
    <property type="match status" value="1"/>
</dbReference>
<proteinExistence type="predicted"/>
<evidence type="ECO:0000256" key="7">
    <source>
        <dbReference type="ARBA" id="ARBA00047899"/>
    </source>
</evidence>
<dbReference type="SUPFAM" id="SSF56112">
    <property type="entry name" value="Protein kinase-like (PK-like)"/>
    <property type="match status" value="1"/>
</dbReference>
<feature type="transmembrane region" description="Helical" evidence="9">
    <location>
        <begin position="282"/>
        <end position="303"/>
    </location>
</feature>
<dbReference type="InterPro" id="IPR011009">
    <property type="entry name" value="Kinase-like_dom_sf"/>
</dbReference>
<sequence>MSYYNTIATINSVHKIYLVQHRESGKIYIKKILEVYNPRIYKYLIKHHITGIPRLYNIYEENRQLILIEEFISGLSLQEMIDSRALTRDLIIRFMGELCDILEKLHMLNPPIIHRDIKPSNIIITPYNHVVLIDFNAAKYLTDTDEHDTVLLGTKGYAAPEQYGFGGSTPQTDIYALGILLKELSFSLPIATSIFDAIIRKCTKMNPSDRMKTVQELKTEIEKLQTRSTKKPQHTTVFATWQNLLPPGFRTKTPWKMLTAFIIYICIFWSCLTLEVKDATVFHLWLERITALFMMLSIVFCCFNYRNIHQLIPLCANRHRLIRYSGVLVLNFAITFLLFFVMFLLESIF</sequence>
<protein>
    <recommendedName>
        <fullName evidence="1">non-specific serine/threonine protein kinase</fullName>
        <ecNumber evidence="1">2.7.11.1</ecNumber>
    </recommendedName>
</protein>
<evidence type="ECO:0000256" key="2">
    <source>
        <dbReference type="ARBA" id="ARBA00022527"/>
    </source>
</evidence>
<keyword evidence="9" id="KW-0472">Membrane</keyword>
<evidence type="ECO:0000256" key="4">
    <source>
        <dbReference type="ARBA" id="ARBA00022741"/>
    </source>
</evidence>
<evidence type="ECO:0000256" key="9">
    <source>
        <dbReference type="SAM" id="Phobius"/>
    </source>
</evidence>
<organism evidence="11 12">
    <name type="scientific">Parablautia muri</name>
    <dbReference type="NCBI Taxonomy" id="2320879"/>
    <lineage>
        <taxon>Bacteria</taxon>
        <taxon>Bacillati</taxon>
        <taxon>Bacillota</taxon>
        <taxon>Clostridia</taxon>
        <taxon>Lachnospirales</taxon>
        <taxon>Lachnospiraceae</taxon>
        <taxon>Parablautia</taxon>
    </lineage>
</organism>
<dbReference type="Proteomes" id="UP001154420">
    <property type="component" value="Unassembled WGS sequence"/>
</dbReference>
<accession>A0A9X5BH22</accession>
<evidence type="ECO:0000256" key="3">
    <source>
        <dbReference type="ARBA" id="ARBA00022679"/>
    </source>
</evidence>
<keyword evidence="12" id="KW-1185">Reference proteome</keyword>
<dbReference type="InterPro" id="IPR008271">
    <property type="entry name" value="Ser/Thr_kinase_AS"/>
</dbReference>
<keyword evidence="3" id="KW-0808">Transferase</keyword>
<keyword evidence="9" id="KW-1133">Transmembrane helix</keyword>
<evidence type="ECO:0000256" key="5">
    <source>
        <dbReference type="ARBA" id="ARBA00022777"/>
    </source>
</evidence>
<dbReference type="EC" id="2.7.11.1" evidence="1"/>
<dbReference type="PROSITE" id="PS00108">
    <property type="entry name" value="PROTEIN_KINASE_ST"/>
    <property type="match status" value="1"/>
</dbReference>
<evidence type="ECO:0000259" key="10">
    <source>
        <dbReference type="PROSITE" id="PS50011"/>
    </source>
</evidence>
<keyword evidence="2 11" id="KW-0723">Serine/threonine-protein kinase</keyword>
<dbReference type="GO" id="GO:0004674">
    <property type="term" value="F:protein serine/threonine kinase activity"/>
    <property type="evidence" value="ECO:0007669"/>
    <property type="project" value="UniProtKB-KW"/>
</dbReference>
<gene>
    <name evidence="11" type="ORF">D5281_13435</name>
</gene>
<feature type="domain" description="Protein kinase" evidence="10">
    <location>
        <begin position="1"/>
        <end position="337"/>
    </location>
</feature>
<dbReference type="EMBL" id="QZDT01000021">
    <property type="protein sequence ID" value="NBJ93568.1"/>
    <property type="molecule type" value="Genomic_DNA"/>
</dbReference>
<comment type="catalytic activity">
    <reaction evidence="7">
        <text>L-threonyl-[protein] + ATP = O-phospho-L-threonyl-[protein] + ADP + H(+)</text>
        <dbReference type="Rhea" id="RHEA:46608"/>
        <dbReference type="Rhea" id="RHEA-COMP:11060"/>
        <dbReference type="Rhea" id="RHEA-COMP:11605"/>
        <dbReference type="ChEBI" id="CHEBI:15378"/>
        <dbReference type="ChEBI" id="CHEBI:30013"/>
        <dbReference type="ChEBI" id="CHEBI:30616"/>
        <dbReference type="ChEBI" id="CHEBI:61977"/>
        <dbReference type="ChEBI" id="CHEBI:456216"/>
        <dbReference type="EC" id="2.7.11.1"/>
    </reaction>
</comment>
<dbReference type="Gene3D" id="1.10.510.10">
    <property type="entry name" value="Transferase(Phosphotransferase) domain 1"/>
    <property type="match status" value="1"/>
</dbReference>
<dbReference type="AlphaFoldDB" id="A0A9X5BH22"/>
<keyword evidence="5 11" id="KW-0418">Kinase</keyword>
<evidence type="ECO:0000256" key="6">
    <source>
        <dbReference type="ARBA" id="ARBA00022840"/>
    </source>
</evidence>